<dbReference type="PANTHER" id="PTHR30349:SF90">
    <property type="entry name" value="TYROSINE RECOMBINASE XERD"/>
    <property type="match status" value="1"/>
</dbReference>
<protein>
    <submittedName>
        <fullName evidence="7">Site-specific recombinase XerD</fullName>
    </submittedName>
</protein>
<dbReference type="PROSITE" id="PS51900">
    <property type="entry name" value="CB"/>
    <property type="match status" value="1"/>
</dbReference>
<feature type="domain" description="Core-binding (CB)" evidence="6">
    <location>
        <begin position="114"/>
        <end position="199"/>
    </location>
</feature>
<evidence type="ECO:0000313" key="7">
    <source>
        <dbReference type="EMBL" id="MBB3860878.1"/>
    </source>
</evidence>
<dbReference type="InterPro" id="IPR044068">
    <property type="entry name" value="CB"/>
</dbReference>
<evidence type="ECO:0000256" key="4">
    <source>
        <dbReference type="PROSITE-ProRule" id="PRU01248"/>
    </source>
</evidence>
<reference evidence="7 8" key="1">
    <citation type="submission" date="2020-08" db="EMBL/GenBank/DDBJ databases">
        <title>Genomic Encyclopedia of Type Strains, Phase IV (KMG-IV): sequencing the most valuable type-strain genomes for metagenomic binning, comparative biology and taxonomic classification.</title>
        <authorList>
            <person name="Goeker M."/>
        </authorList>
    </citation>
    <scope>NUCLEOTIDE SEQUENCE [LARGE SCALE GENOMIC DNA]</scope>
    <source>
        <strain evidence="7 8">DSM 14552</strain>
    </source>
</reference>
<keyword evidence="1" id="KW-0229">DNA integration</keyword>
<dbReference type="GO" id="GO:0003677">
    <property type="term" value="F:DNA binding"/>
    <property type="evidence" value="ECO:0007669"/>
    <property type="project" value="UniProtKB-UniRule"/>
</dbReference>
<dbReference type="PROSITE" id="PS51898">
    <property type="entry name" value="TYR_RECOMBINASE"/>
    <property type="match status" value="1"/>
</dbReference>
<dbReference type="EMBL" id="JACICY010000004">
    <property type="protein sequence ID" value="MBB3860878.1"/>
    <property type="molecule type" value="Genomic_DNA"/>
</dbReference>
<proteinExistence type="predicted"/>
<feature type="domain" description="Tyr recombinase" evidence="5">
    <location>
        <begin position="222"/>
        <end position="406"/>
    </location>
</feature>
<dbReference type="RefSeq" id="WP_183613128.1">
    <property type="nucleotide sequence ID" value="NZ_JACICY010000004.1"/>
</dbReference>
<organism evidence="7 8">
    <name type="scientific">Novosphingobium hassiacum</name>
    <dbReference type="NCBI Taxonomy" id="173676"/>
    <lineage>
        <taxon>Bacteria</taxon>
        <taxon>Pseudomonadati</taxon>
        <taxon>Pseudomonadota</taxon>
        <taxon>Alphaproteobacteria</taxon>
        <taxon>Sphingomonadales</taxon>
        <taxon>Sphingomonadaceae</taxon>
        <taxon>Novosphingobium</taxon>
    </lineage>
</organism>
<name>A0A7W5ZXE2_9SPHN</name>
<dbReference type="GO" id="GO:0006310">
    <property type="term" value="P:DNA recombination"/>
    <property type="evidence" value="ECO:0007669"/>
    <property type="project" value="UniProtKB-KW"/>
</dbReference>
<dbReference type="InterPro" id="IPR002104">
    <property type="entry name" value="Integrase_catalytic"/>
</dbReference>
<dbReference type="AlphaFoldDB" id="A0A7W5ZXE2"/>
<keyword evidence="3" id="KW-0233">DNA recombination</keyword>
<dbReference type="Gene3D" id="1.10.443.10">
    <property type="entry name" value="Intergrase catalytic core"/>
    <property type="match status" value="1"/>
</dbReference>
<accession>A0A7W5ZXE2</accession>
<dbReference type="Proteomes" id="UP000562395">
    <property type="component" value="Unassembled WGS sequence"/>
</dbReference>
<dbReference type="InterPro" id="IPR011010">
    <property type="entry name" value="DNA_brk_join_enz"/>
</dbReference>
<comment type="caution">
    <text evidence="7">The sequence shown here is derived from an EMBL/GenBank/DDBJ whole genome shotgun (WGS) entry which is preliminary data.</text>
</comment>
<keyword evidence="8" id="KW-1185">Reference proteome</keyword>
<evidence type="ECO:0000256" key="1">
    <source>
        <dbReference type="ARBA" id="ARBA00022908"/>
    </source>
</evidence>
<sequence length="413" mass="46567">MISQDYLDSSRVVRGLKNGPLGQHFDLYVERHRQAGYSHVITQRFLSLVQDFGHWLRATGKGVEEIEEALVRAYLTERARHRPTRQSDAQALRRLLTMLREANVIPPRQLLRLDPRELIAEAYRAYLVHKRGLVATSVASHVWFLLRFLDDIGIRTNADLGRLTARRIARYVEKHAHDHGPTTARIMCSRLRVFLRYLNGEGLIDADLTTAIPSIRRIRSSQLPSFMPLEEVQRILDRCDKSTALGRRDYAILMLLARLGLRAREVAMLSLDDFDWHTGQFTVRGKGRKTAIMPLPPDVGEAIAAYLNDGRPRSDTRRLFLISVAPFTGFKGAPGVQTVARSAIRRAGITGIAHRGSHAFRHSLATGLLRSGATLTEIGQLLRHEQQDTTRIYAKVDLDSLRALGSAWPGEQA</sequence>
<evidence type="ECO:0000259" key="6">
    <source>
        <dbReference type="PROSITE" id="PS51900"/>
    </source>
</evidence>
<dbReference type="InterPro" id="IPR010998">
    <property type="entry name" value="Integrase_recombinase_N"/>
</dbReference>
<dbReference type="InterPro" id="IPR050090">
    <property type="entry name" value="Tyrosine_recombinase_XerCD"/>
</dbReference>
<evidence type="ECO:0000256" key="3">
    <source>
        <dbReference type="ARBA" id="ARBA00023172"/>
    </source>
</evidence>
<evidence type="ECO:0000256" key="2">
    <source>
        <dbReference type="ARBA" id="ARBA00023125"/>
    </source>
</evidence>
<keyword evidence="2 4" id="KW-0238">DNA-binding</keyword>
<dbReference type="SUPFAM" id="SSF56349">
    <property type="entry name" value="DNA breaking-rejoining enzymes"/>
    <property type="match status" value="1"/>
</dbReference>
<gene>
    <name evidence="7" type="ORF">GGQ88_002147</name>
</gene>
<dbReference type="Gene3D" id="1.10.150.130">
    <property type="match status" value="1"/>
</dbReference>
<dbReference type="Pfam" id="PF00589">
    <property type="entry name" value="Phage_integrase"/>
    <property type="match status" value="1"/>
</dbReference>
<dbReference type="PANTHER" id="PTHR30349">
    <property type="entry name" value="PHAGE INTEGRASE-RELATED"/>
    <property type="match status" value="1"/>
</dbReference>
<dbReference type="GO" id="GO:0015074">
    <property type="term" value="P:DNA integration"/>
    <property type="evidence" value="ECO:0007669"/>
    <property type="project" value="UniProtKB-KW"/>
</dbReference>
<dbReference type="CDD" id="cd01188">
    <property type="entry name" value="INT_RitA_C_like"/>
    <property type="match status" value="1"/>
</dbReference>
<evidence type="ECO:0000313" key="8">
    <source>
        <dbReference type="Proteomes" id="UP000562395"/>
    </source>
</evidence>
<dbReference type="InterPro" id="IPR013762">
    <property type="entry name" value="Integrase-like_cat_sf"/>
</dbReference>
<evidence type="ECO:0000259" key="5">
    <source>
        <dbReference type="PROSITE" id="PS51898"/>
    </source>
</evidence>